<organism evidence="1 2">
    <name type="scientific">Spiromyces aspiralis</name>
    <dbReference type="NCBI Taxonomy" id="68401"/>
    <lineage>
        <taxon>Eukaryota</taxon>
        <taxon>Fungi</taxon>
        <taxon>Fungi incertae sedis</taxon>
        <taxon>Zoopagomycota</taxon>
        <taxon>Kickxellomycotina</taxon>
        <taxon>Kickxellomycetes</taxon>
        <taxon>Kickxellales</taxon>
        <taxon>Kickxellaceae</taxon>
        <taxon>Spiromyces</taxon>
    </lineage>
</organism>
<proteinExistence type="predicted"/>
<dbReference type="Proteomes" id="UP001145114">
    <property type="component" value="Unassembled WGS sequence"/>
</dbReference>
<name>A0ACC1HS35_9FUNG</name>
<keyword evidence="2" id="KW-1185">Reference proteome</keyword>
<sequence>MGSHSSEGSDRQGGRIKYPPSAVAIPSPSTAVTTVSEYISYSADDRTASRRIGGNATIDRDQADEDGGWGETDEMASKRHQRVLNRIMSDIGYGKYQRRMLVLCGLGWLADN</sequence>
<accession>A0ACC1HS35</accession>
<evidence type="ECO:0000313" key="2">
    <source>
        <dbReference type="Proteomes" id="UP001145114"/>
    </source>
</evidence>
<gene>
    <name evidence="1" type="ORF">EV182_005141</name>
</gene>
<dbReference type="EMBL" id="JAMZIH010001745">
    <property type="protein sequence ID" value="KAJ1677933.1"/>
    <property type="molecule type" value="Genomic_DNA"/>
</dbReference>
<reference evidence="1" key="1">
    <citation type="submission" date="2022-06" db="EMBL/GenBank/DDBJ databases">
        <title>Phylogenomic reconstructions and comparative analyses of Kickxellomycotina fungi.</title>
        <authorList>
            <person name="Reynolds N.K."/>
            <person name="Stajich J.E."/>
            <person name="Barry K."/>
            <person name="Grigoriev I.V."/>
            <person name="Crous P."/>
            <person name="Smith M.E."/>
        </authorList>
    </citation>
    <scope>NUCLEOTIDE SEQUENCE</scope>
    <source>
        <strain evidence="1">RSA 2271</strain>
    </source>
</reference>
<feature type="non-terminal residue" evidence="1">
    <location>
        <position position="112"/>
    </location>
</feature>
<evidence type="ECO:0000313" key="1">
    <source>
        <dbReference type="EMBL" id="KAJ1677933.1"/>
    </source>
</evidence>
<comment type="caution">
    <text evidence="1">The sequence shown here is derived from an EMBL/GenBank/DDBJ whole genome shotgun (WGS) entry which is preliminary data.</text>
</comment>
<protein>
    <submittedName>
        <fullName evidence="1">Uncharacterized protein</fullName>
    </submittedName>
</protein>